<dbReference type="InterPro" id="IPR018303">
    <property type="entry name" value="ATPase_P-typ_P_site"/>
</dbReference>
<dbReference type="Pfam" id="PF00690">
    <property type="entry name" value="Cation_ATPase_N"/>
    <property type="match status" value="1"/>
</dbReference>
<evidence type="ECO:0000256" key="1">
    <source>
        <dbReference type="ARBA" id="ARBA00004141"/>
    </source>
</evidence>
<evidence type="ECO:0000256" key="9">
    <source>
        <dbReference type="SAM" id="Phobius"/>
    </source>
</evidence>
<dbReference type="SUPFAM" id="SSF56784">
    <property type="entry name" value="HAD-like"/>
    <property type="match status" value="1"/>
</dbReference>
<dbReference type="SMART" id="SM00831">
    <property type="entry name" value="Cation_ATPase_N"/>
    <property type="match status" value="1"/>
</dbReference>
<proteinExistence type="inferred from homology"/>
<organism evidence="11 12">
    <name type="scientific">Sulfobacillus thermotolerans</name>
    <dbReference type="NCBI Taxonomy" id="338644"/>
    <lineage>
        <taxon>Bacteria</taxon>
        <taxon>Bacillati</taxon>
        <taxon>Bacillota</taxon>
        <taxon>Clostridia</taxon>
        <taxon>Eubacteriales</taxon>
        <taxon>Clostridiales Family XVII. Incertae Sedis</taxon>
        <taxon>Sulfobacillus</taxon>
    </lineage>
</organism>
<dbReference type="SFLD" id="SFLDG00002">
    <property type="entry name" value="C1.7:_P-type_atpase_like"/>
    <property type="match status" value="1"/>
</dbReference>
<keyword evidence="4" id="KW-0547">Nucleotide-binding</keyword>
<dbReference type="SFLD" id="SFLDF00027">
    <property type="entry name" value="p-type_atpase"/>
    <property type="match status" value="1"/>
</dbReference>
<keyword evidence="5" id="KW-0067">ATP-binding</keyword>
<keyword evidence="12" id="KW-1185">Reference proteome</keyword>
<dbReference type="InterPro" id="IPR008250">
    <property type="entry name" value="ATPase_P-typ_transduc_dom_A_sf"/>
</dbReference>
<dbReference type="SUPFAM" id="SSF81660">
    <property type="entry name" value="Metal cation-transporting ATPase, ATP-binding domain N"/>
    <property type="match status" value="1"/>
</dbReference>
<dbReference type="PANTHER" id="PTHR42861">
    <property type="entry name" value="CALCIUM-TRANSPORTING ATPASE"/>
    <property type="match status" value="1"/>
</dbReference>
<dbReference type="Proteomes" id="UP000325292">
    <property type="component" value="Chromosome"/>
</dbReference>
<dbReference type="SUPFAM" id="SSF81653">
    <property type="entry name" value="Calcium ATPase, transduction domain A"/>
    <property type="match status" value="1"/>
</dbReference>
<dbReference type="Gene3D" id="1.20.1110.10">
    <property type="entry name" value="Calcium-transporting ATPase, transmembrane domain"/>
    <property type="match status" value="1"/>
</dbReference>
<evidence type="ECO:0000313" key="11">
    <source>
        <dbReference type="EMBL" id="AUW94124.1"/>
    </source>
</evidence>
<evidence type="ECO:0000259" key="10">
    <source>
        <dbReference type="SMART" id="SM00831"/>
    </source>
</evidence>
<dbReference type="SFLD" id="SFLDS00003">
    <property type="entry name" value="Haloacid_Dehalogenase"/>
    <property type="match status" value="1"/>
</dbReference>
<evidence type="ECO:0000256" key="7">
    <source>
        <dbReference type="ARBA" id="ARBA00022989"/>
    </source>
</evidence>
<feature type="transmembrane region" description="Helical" evidence="9">
    <location>
        <begin position="707"/>
        <end position="728"/>
    </location>
</feature>
<feature type="transmembrane region" description="Helical" evidence="9">
    <location>
        <begin position="587"/>
        <end position="614"/>
    </location>
</feature>
<evidence type="ECO:0000256" key="4">
    <source>
        <dbReference type="ARBA" id="ARBA00022741"/>
    </source>
</evidence>
<dbReference type="Pfam" id="PF00702">
    <property type="entry name" value="Hydrolase"/>
    <property type="match status" value="1"/>
</dbReference>
<dbReference type="PRINTS" id="PR00119">
    <property type="entry name" value="CATATPASE"/>
</dbReference>
<accession>A0ABN5H128</accession>
<evidence type="ECO:0000256" key="5">
    <source>
        <dbReference type="ARBA" id="ARBA00022840"/>
    </source>
</evidence>
<comment type="subcellular location">
    <subcellularLocation>
        <location evidence="1">Membrane</location>
        <topology evidence="1">Multi-pass membrane protein</topology>
    </subcellularLocation>
</comment>
<evidence type="ECO:0000256" key="3">
    <source>
        <dbReference type="ARBA" id="ARBA00022692"/>
    </source>
</evidence>
<dbReference type="InterPro" id="IPR059000">
    <property type="entry name" value="ATPase_P-type_domA"/>
</dbReference>
<dbReference type="InterPro" id="IPR023214">
    <property type="entry name" value="HAD_sf"/>
</dbReference>
<feature type="domain" description="Cation-transporting P-type ATPase N-terminal" evidence="10">
    <location>
        <begin position="2"/>
        <end position="59"/>
    </location>
</feature>
<dbReference type="Pfam" id="PF00122">
    <property type="entry name" value="E1-E2_ATPase"/>
    <property type="match status" value="1"/>
</dbReference>
<gene>
    <name evidence="11" type="ORF">BXT84_09295</name>
</gene>
<dbReference type="SUPFAM" id="SSF81665">
    <property type="entry name" value="Calcium ATPase, transmembrane domain M"/>
    <property type="match status" value="1"/>
</dbReference>
<keyword evidence="3 9" id="KW-0812">Transmembrane</keyword>
<dbReference type="InterPro" id="IPR044492">
    <property type="entry name" value="P_typ_ATPase_HD_dom"/>
</dbReference>
<dbReference type="InterPro" id="IPR036412">
    <property type="entry name" value="HAD-like_sf"/>
</dbReference>
<evidence type="ECO:0000313" key="12">
    <source>
        <dbReference type="Proteomes" id="UP000325292"/>
    </source>
</evidence>
<protein>
    <submittedName>
        <fullName evidence="11">Plasma-membrane proton-efflux P-type ATPase</fullName>
    </submittedName>
</protein>
<feature type="transmembrane region" description="Helical" evidence="9">
    <location>
        <begin position="242"/>
        <end position="265"/>
    </location>
</feature>
<evidence type="ECO:0000256" key="6">
    <source>
        <dbReference type="ARBA" id="ARBA00022967"/>
    </source>
</evidence>
<feature type="transmembrane region" description="Helical" evidence="9">
    <location>
        <begin position="641"/>
        <end position="662"/>
    </location>
</feature>
<evidence type="ECO:0000256" key="2">
    <source>
        <dbReference type="ARBA" id="ARBA00008804"/>
    </source>
</evidence>
<dbReference type="Gene3D" id="3.40.1110.10">
    <property type="entry name" value="Calcium-transporting ATPase, cytoplasmic domain N"/>
    <property type="match status" value="1"/>
</dbReference>
<keyword evidence="6" id="KW-1278">Translocase</keyword>
<dbReference type="Gene3D" id="3.40.50.1000">
    <property type="entry name" value="HAD superfamily/HAD-like"/>
    <property type="match status" value="1"/>
</dbReference>
<dbReference type="InterPro" id="IPR023299">
    <property type="entry name" value="ATPase_P-typ_cyto_dom_N"/>
</dbReference>
<dbReference type="Gene3D" id="2.70.150.10">
    <property type="entry name" value="Calcium-transporting ATPase, cytoplasmic transduction domain A"/>
    <property type="match status" value="1"/>
</dbReference>
<sequence length="781" mass="84365">MDTTKGLTTSEAQALLRQFGPNQVKEEAPHPIRLFLMKFWGPVPWMLEVTLILEGILHKTPEALIIAFLLVFNAILGFTQERRAQSALDLLRTQLKINARVLRDGSWTEIPAADLVPGDYIHLRMGDFAPADTLLDTGSVLVDQSSLTGEAAPVERSAGSIIYSGSILRRGEASGTVQATGARSYFGKTAELVRGAGSRSHLEDLVMGIVRYLVLLDGILVVGILIYATVHSIALGDILPFALILLVASVPVALPATFTLATALASLDLAHHGVLVTRLAAIEEASSMDELCTDKTGTLTLNQLTLTAMQPAPGVLESDFVTMAAIACDTATQDPLDLAILQAVQEQHLTLPPRQDFIPFDPATKRSEATFIHNGVPWKAIKGAPQTIAALTALTDWQDAAEKLSQTGARILGVAAGPEHSLTFQGFLALSDPPRPDAAQAVADLTALGIHVRMVTGDSVPTAQAVASQLHIAGPVCEHDAIQTSNQDCGVFAGVFPEDKFHIVQRLQKQHRITGMTGDGVNDAPALKQAEVGIAVSNAMDVAKAAASLVLTRPGLTDVVTAVKTGRLVYQRMLTYTLNKIVKTFQVAMFLSLGLLLFGQFVVTPLLVLLLLFANDFVTMSLADDNVRYSQDPDHWDLPSLIGTSLIIAMAWLIYIFAVFLVGRYDFHWPLPTLQTMDFLGLVFSGLGNVFVVRERSWFWLSRPGRFLTLAALGDVIVVSLLAVHGWLMHAVTLRAIVYLFVFTLLYMLILDGMKGIVLRFFHSRTASPSPVPGVGPSEMS</sequence>
<comment type="similarity">
    <text evidence="2">Belongs to the cation transport ATPase (P-type) (TC 3.A.3) family. Type IIIA subfamily.</text>
</comment>
<dbReference type="InterPro" id="IPR001757">
    <property type="entry name" value="P_typ_ATPase"/>
</dbReference>
<dbReference type="PRINTS" id="PR00120">
    <property type="entry name" value="HATPASE"/>
</dbReference>
<dbReference type="NCBIfam" id="TIGR01647">
    <property type="entry name" value="ATPase-IIIA_H"/>
    <property type="match status" value="1"/>
</dbReference>
<dbReference type="InterPro" id="IPR004014">
    <property type="entry name" value="ATPase_P-typ_cation-transptr_N"/>
</dbReference>
<reference evidence="11 12" key="1">
    <citation type="journal article" date="2019" name="Sci. Rep.">
        <title>Sulfobacillus thermotolerans: new insights into resistance and metabolic capacities of acidophilic chemolithotrophs.</title>
        <authorList>
            <person name="Panyushkina A.E."/>
            <person name="Babenko V.V."/>
            <person name="Nikitina A.S."/>
            <person name="Selezneva O.V."/>
            <person name="Tsaplina I.A."/>
            <person name="Letarova M.A."/>
            <person name="Kostryukova E.S."/>
            <person name="Letarov A.V."/>
        </authorList>
    </citation>
    <scope>NUCLEOTIDE SEQUENCE [LARGE SCALE GENOMIC DNA]</scope>
    <source>
        <strain evidence="11 12">Kr1</strain>
    </source>
</reference>
<dbReference type="EMBL" id="CP019454">
    <property type="protein sequence ID" value="AUW94124.1"/>
    <property type="molecule type" value="Genomic_DNA"/>
</dbReference>
<keyword evidence="8 9" id="KW-0472">Membrane</keyword>
<feature type="transmembrane region" description="Helical" evidence="9">
    <location>
        <begin position="209"/>
        <end position="230"/>
    </location>
</feature>
<dbReference type="InterPro" id="IPR006534">
    <property type="entry name" value="P-type_ATPase_IIIA"/>
</dbReference>
<dbReference type="InterPro" id="IPR023298">
    <property type="entry name" value="ATPase_P-typ_TM_dom_sf"/>
</dbReference>
<dbReference type="PROSITE" id="PS00154">
    <property type="entry name" value="ATPASE_E1_E2"/>
    <property type="match status" value="1"/>
</dbReference>
<keyword evidence="7 9" id="KW-1133">Transmembrane helix</keyword>
<evidence type="ECO:0000256" key="8">
    <source>
        <dbReference type="ARBA" id="ARBA00023136"/>
    </source>
</evidence>
<name>A0ABN5H128_9FIRM</name>
<feature type="transmembrane region" description="Helical" evidence="9">
    <location>
        <begin position="734"/>
        <end position="751"/>
    </location>
</feature>
<dbReference type="NCBIfam" id="TIGR01494">
    <property type="entry name" value="ATPase_P-type"/>
    <property type="match status" value="2"/>
</dbReference>